<evidence type="ECO:0000259" key="7">
    <source>
        <dbReference type="Pfam" id="PF04138"/>
    </source>
</evidence>
<keyword evidence="9" id="KW-1185">Reference proteome</keyword>
<comment type="caution">
    <text evidence="8">The sequence shown here is derived from an EMBL/GenBank/DDBJ whole genome shotgun (WGS) entry which is preliminary data.</text>
</comment>
<dbReference type="Proteomes" id="UP001595681">
    <property type="component" value="Unassembled WGS sequence"/>
</dbReference>
<comment type="subcellular location">
    <subcellularLocation>
        <location evidence="1">Membrane</location>
        <topology evidence="1">Multi-pass membrane protein</topology>
    </subcellularLocation>
</comment>
<feature type="transmembrane region" description="Helical" evidence="6">
    <location>
        <begin position="96"/>
        <end position="117"/>
    </location>
</feature>
<sequence>MTLSRERIAEIWRYYQAGLINTAFGFGAFSLLVWLGLNLFAAQLIAHLAGMAFNYLTYSRHVFRGAAPARLRFILSYAGNYVVGLAMLYLCSRVIASPYLAGLASTVIVSVINYFALKHLVFRGRST</sequence>
<dbReference type="EMBL" id="JBHRVU010000004">
    <property type="protein sequence ID" value="MFC3443146.1"/>
    <property type="molecule type" value="Genomic_DNA"/>
</dbReference>
<keyword evidence="5 6" id="KW-0472">Membrane</keyword>
<evidence type="ECO:0000256" key="2">
    <source>
        <dbReference type="ARBA" id="ARBA00009399"/>
    </source>
</evidence>
<reference evidence="9" key="1">
    <citation type="journal article" date="2019" name="Int. J. Syst. Evol. Microbiol.">
        <title>The Global Catalogue of Microorganisms (GCM) 10K type strain sequencing project: providing services to taxonomists for standard genome sequencing and annotation.</title>
        <authorList>
            <consortium name="The Broad Institute Genomics Platform"/>
            <consortium name="The Broad Institute Genome Sequencing Center for Infectious Disease"/>
            <person name="Wu L."/>
            <person name="Ma J."/>
        </authorList>
    </citation>
    <scope>NUCLEOTIDE SEQUENCE [LARGE SCALE GENOMIC DNA]</scope>
    <source>
        <strain evidence="9">CCM 7491</strain>
    </source>
</reference>
<evidence type="ECO:0000256" key="5">
    <source>
        <dbReference type="ARBA" id="ARBA00023136"/>
    </source>
</evidence>
<feature type="transmembrane region" description="Helical" evidence="6">
    <location>
        <begin position="12"/>
        <end position="34"/>
    </location>
</feature>
<keyword evidence="4 6" id="KW-1133">Transmembrane helix</keyword>
<evidence type="ECO:0000256" key="1">
    <source>
        <dbReference type="ARBA" id="ARBA00004141"/>
    </source>
</evidence>
<evidence type="ECO:0000313" key="8">
    <source>
        <dbReference type="EMBL" id="MFC3443146.1"/>
    </source>
</evidence>
<dbReference type="InterPro" id="IPR007267">
    <property type="entry name" value="GtrA_DPMS_TM"/>
</dbReference>
<dbReference type="PANTHER" id="PTHR38459:SF1">
    <property type="entry name" value="PROPHAGE BACTOPRENOL-LINKED GLUCOSE TRANSLOCASE HOMOLOG"/>
    <property type="match status" value="1"/>
</dbReference>
<proteinExistence type="inferred from homology"/>
<keyword evidence="3 6" id="KW-0812">Transmembrane</keyword>
<comment type="similarity">
    <text evidence="2">Belongs to the GtrA family.</text>
</comment>
<feature type="transmembrane region" description="Helical" evidence="6">
    <location>
        <begin position="70"/>
        <end position="90"/>
    </location>
</feature>
<evidence type="ECO:0000256" key="6">
    <source>
        <dbReference type="SAM" id="Phobius"/>
    </source>
</evidence>
<accession>A0ABV7NJB1</accession>
<evidence type="ECO:0000313" key="9">
    <source>
        <dbReference type="Proteomes" id="UP001595681"/>
    </source>
</evidence>
<name>A0ABV7NJB1_9SPHN</name>
<evidence type="ECO:0000256" key="4">
    <source>
        <dbReference type="ARBA" id="ARBA00022989"/>
    </source>
</evidence>
<dbReference type="InterPro" id="IPR051401">
    <property type="entry name" value="GtrA_CellWall_Glycosyl"/>
</dbReference>
<feature type="domain" description="GtrA/DPMS transmembrane" evidence="7">
    <location>
        <begin position="13"/>
        <end position="122"/>
    </location>
</feature>
<evidence type="ECO:0000256" key="3">
    <source>
        <dbReference type="ARBA" id="ARBA00022692"/>
    </source>
</evidence>
<protein>
    <submittedName>
        <fullName evidence="8">GtrA family protein</fullName>
    </submittedName>
</protein>
<gene>
    <name evidence="8" type="ORF">ACFOKF_18410</name>
</gene>
<dbReference type="Pfam" id="PF04138">
    <property type="entry name" value="GtrA_DPMS_TM"/>
    <property type="match status" value="1"/>
</dbReference>
<dbReference type="PANTHER" id="PTHR38459">
    <property type="entry name" value="PROPHAGE BACTOPRENOL-LINKED GLUCOSE TRANSLOCASE HOMOLOG"/>
    <property type="match status" value="1"/>
</dbReference>
<dbReference type="RefSeq" id="WP_380797504.1">
    <property type="nucleotide sequence ID" value="NZ_JBHRVU010000004.1"/>
</dbReference>
<feature type="transmembrane region" description="Helical" evidence="6">
    <location>
        <begin position="40"/>
        <end position="58"/>
    </location>
</feature>
<organism evidence="8 9">
    <name type="scientific">Sphingobium rhizovicinum</name>
    <dbReference type="NCBI Taxonomy" id="432308"/>
    <lineage>
        <taxon>Bacteria</taxon>
        <taxon>Pseudomonadati</taxon>
        <taxon>Pseudomonadota</taxon>
        <taxon>Alphaproteobacteria</taxon>
        <taxon>Sphingomonadales</taxon>
        <taxon>Sphingomonadaceae</taxon>
        <taxon>Sphingobium</taxon>
    </lineage>
</organism>